<dbReference type="EMBL" id="BOVJ01000041">
    <property type="protein sequence ID" value="GIQ62709.1"/>
    <property type="molecule type" value="Genomic_DNA"/>
</dbReference>
<dbReference type="NCBIfam" id="TIGR03604">
    <property type="entry name" value="TOMM_cyclo_SagD"/>
    <property type="match status" value="1"/>
</dbReference>
<dbReference type="Gene3D" id="3.40.50.720">
    <property type="entry name" value="NAD(P)-binding Rossmann-like Domain"/>
    <property type="match status" value="1"/>
</dbReference>
<organism evidence="2 3">
    <name type="scientific">Paenibacillus cisolokensis</name>
    <dbReference type="NCBI Taxonomy" id="1658519"/>
    <lineage>
        <taxon>Bacteria</taxon>
        <taxon>Bacillati</taxon>
        <taxon>Bacillota</taxon>
        <taxon>Bacilli</taxon>
        <taxon>Bacillales</taxon>
        <taxon>Paenibacillaceae</taxon>
        <taxon>Paenibacillus</taxon>
    </lineage>
</organism>
<dbReference type="Gene3D" id="3.30.40.250">
    <property type="match status" value="1"/>
</dbReference>
<reference evidence="2 3" key="1">
    <citation type="submission" date="2021-04" db="EMBL/GenBank/DDBJ databases">
        <title>Draft genome sequence of Paenibacillus cisolokensis, LC2-13A.</title>
        <authorList>
            <person name="Uke A."/>
            <person name="Chhe C."/>
            <person name="Baramee S."/>
            <person name="Kosugi A."/>
        </authorList>
    </citation>
    <scope>NUCLEOTIDE SEQUENCE [LARGE SCALE GENOMIC DNA]</scope>
    <source>
        <strain evidence="2 3">LC2-13A</strain>
    </source>
</reference>
<feature type="domain" description="YcaO" evidence="1">
    <location>
        <begin position="268"/>
        <end position="650"/>
    </location>
</feature>
<dbReference type="NCBIfam" id="TIGR03882">
    <property type="entry name" value="cyclo_dehyd_2"/>
    <property type="match status" value="1"/>
</dbReference>
<dbReference type="Proteomes" id="UP000680304">
    <property type="component" value="Unassembled WGS sequence"/>
</dbReference>
<evidence type="ECO:0000313" key="2">
    <source>
        <dbReference type="EMBL" id="GIQ62709.1"/>
    </source>
</evidence>
<name>A0ABQ4N3D7_9BACL</name>
<dbReference type="Pfam" id="PF02624">
    <property type="entry name" value="YcaO"/>
    <property type="match status" value="1"/>
</dbReference>
<evidence type="ECO:0000259" key="1">
    <source>
        <dbReference type="PROSITE" id="PS51664"/>
    </source>
</evidence>
<protein>
    <submittedName>
        <fullName evidence="2">SagD family biosynthesis docking scaffold protein</fullName>
    </submittedName>
</protein>
<gene>
    <name evidence="2" type="ORF">PACILC2_12770</name>
</gene>
<dbReference type="Gene3D" id="3.30.1330.230">
    <property type="match status" value="1"/>
</dbReference>
<keyword evidence="3" id="KW-1185">Reference proteome</keyword>
<comment type="caution">
    <text evidence="2">The sequence shown here is derived from an EMBL/GenBank/DDBJ whole genome shotgun (WGS) entry which is preliminary data.</text>
</comment>
<sequence>MNASVVIAGNGLLADYTAEELESRSGFHIVRLPGFAEGTDMPDAADLLLVLHDGWAPADHLAAEEASVRTGTPWLRAFAAFGEGIVGPFVRPGKPGCSQCADSRRLLAGRDRMEMWELQRRVTADRGEIPNGWASRPALRLMSAFLADEAEAAVRGHKPRTEERIGLFQLLTLQNSFHRFLPDPLCPVCGNLPEDSADGARIALKSNPKASPDVYRVRPMEELKAVLADRYLDPRTGFLNGRALDLVSPFADASVNLPLLSGDEGCAGRTHNYADSVVTAILEGIERYCGMSPRGKRTAVYASYRELKSDALDPLRVGVHAKEQYDQPDFPFQPFDPEQPIDWVWGYSFLQERPILVPELLAYYSTGCGHGFVYETSNGCALGGSLEEAIFYGILEVVERDSFLMTWYGRLPLPRLDPATAGPELALMVERVKAVAGFDIHLFDSTMEHGIPSVWALAKNAAGRGINLICAAGAHPDPVRAAKGAVHEIAGMLLTLNDKFEAQRERYERMLDDPFLVAQMEDHSMLYGLPQAEERLGFLLGGSRPQQPFFERYAPRARHADLTDDLNDMLQALRRLQLDVIVVDQTTEETRRSGLHCVKVLIPGMLPMTFGHRLVRLEGLDRALRVPAELGYVRQPLTAAQLNPYPHPFP</sequence>
<accession>A0ABQ4N3D7</accession>
<proteinExistence type="predicted"/>
<dbReference type="PANTHER" id="PTHR37809">
    <property type="entry name" value="RIBOSOMAL PROTEIN S12 METHYLTHIOTRANSFERASE ACCESSORY FACTOR YCAO"/>
    <property type="match status" value="1"/>
</dbReference>
<dbReference type="Gene3D" id="3.30.160.660">
    <property type="match status" value="1"/>
</dbReference>
<evidence type="ECO:0000313" key="3">
    <source>
        <dbReference type="Proteomes" id="UP000680304"/>
    </source>
</evidence>
<dbReference type="PROSITE" id="PS51664">
    <property type="entry name" value="YCAO"/>
    <property type="match status" value="1"/>
</dbReference>
<dbReference type="InterPro" id="IPR027624">
    <property type="entry name" value="TOMM_cyclo_SagD"/>
</dbReference>
<dbReference type="InterPro" id="IPR022291">
    <property type="entry name" value="Bacteriocin_synth_cyclodeHase"/>
</dbReference>
<dbReference type="PANTHER" id="PTHR37809:SF1">
    <property type="entry name" value="RIBOSOMAL PROTEIN S12 METHYLTHIOTRANSFERASE ACCESSORY FACTOR YCAO"/>
    <property type="match status" value="1"/>
</dbReference>
<dbReference type="RefSeq" id="WP_213528044.1">
    <property type="nucleotide sequence ID" value="NZ_BOVJ01000041.1"/>
</dbReference>
<dbReference type="InterPro" id="IPR003776">
    <property type="entry name" value="YcaO-like_dom"/>
</dbReference>